<evidence type="ECO:0000256" key="3">
    <source>
        <dbReference type="ARBA" id="ARBA00066372"/>
    </source>
</evidence>
<comment type="similarity">
    <text evidence="2">Belongs to the nucleoside triphosphate pyrophosphohydrolase family.</text>
</comment>
<proteinExistence type="inferred from homology"/>
<dbReference type="FunFam" id="1.10.287.1080:FF:000003">
    <property type="entry name" value="Nucleoside triphosphate pyrophosphohydrolase"/>
    <property type="match status" value="1"/>
</dbReference>
<gene>
    <name evidence="6" type="ordered locus">Fleli_1509</name>
</gene>
<feature type="domain" description="NTP pyrophosphohydrolase MazG-like" evidence="5">
    <location>
        <begin position="192"/>
        <end position="255"/>
    </location>
</feature>
<dbReference type="NCBIfam" id="TIGR00444">
    <property type="entry name" value="mazG"/>
    <property type="match status" value="1"/>
</dbReference>
<comment type="catalytic activity">
    <reaction evidence="1">
        <text>ATP + H2O = AMP + diphosphate + H(+)</text>
        <dbReference type="Rhea" id="RHEA:14245"/>
        <dbReference type="ChEBI" id="CHEBI:15377"/>
        <dbReference type="ChEBI" id="CHEBI:15378"/>
        <dbReference type="ChEBI" id="CHEBI:30616"/>
        <dbReference type="ChEBI" id="CHEBI:33019"/>
        <dbReference type="ChEBI" id="CHEBI:456215"/>
        <dbReference type="EC" id="3.6.1.8"/>
    </reaction>
</comment>
<dbReference type="PATRIC" id="fig|880071.3.peg.1490"/>
<evidence type="ECO:0000256" key="2">
    <source>
        <dbReference type="ARBA" id="ARBA00061115"/>
    </source>
</evidence>
<protein>
    <recommendedName>
        <fullName evidence="4">Nucleoside triphosphate pyrophosphohydrolase</fullName>
        <ecNumber evidence="3">3.6.1.8</ecNumber>
    </recommendedName>
</protein>
<dbReference type="GO" id="GO:0046076">
    <property type="term" value="P:dTTP catabolic process"/>
    <property type="evidence" value="ECO:0007669"/>
    <property type="project" value="TreeGrafter"/>
</dbReference>
<dbReference type="RefSeq" id="WP_014797388.1">
    <property type="nucleotide sequence ID" value="NC_018018.1"/>
</dbReference>
<accession>I4AIZ6</accession>
<dbReference type="AlphaFoldDB" id="I4AIZ6"/>
<dbReference type="CDD" id="cd11528">
    <property type="entry name" value="NTP-PPase_MazG_Nterm"/>
    <property type="match status" value="1"/>
</dbReference>
<dbReference type="GO" id="GO:0046047">
    <property type="term" value="P:TTP catabolic process"/>
    <property type="evidence" value="ECO:0007669"/>
    <property type="project" value="TreeGrafter"/>
</dbReference>
<dbReference type="Pfam" id="PF03819">
    <property type="entry name" value="MazG"/>
    <property type="match status" value="2"/>
</dbReference>
<dbReference type="NCBIfam" id="NF007113">
    <property type="entry name" value="PRK09562.1"/>
    <property type="match status" value="1"/>
</dbReference>
<dbReference type="EMBL" id="CP003345">
    <property type="protein sequence ID" value="AFM03931.1"/>
    <property type="molecule type" value="Genomic_DNA"/>
</dbReference>
<dbReference type="KEGG" id="fli:Fleli_1509"/>
<evidence type="ECO:0000256" key="4">
    <source>
        <dbReference type="ARBA" id="ARBA00074799"/>
    </source>
</evidence>
<dbReference type="InterPro" id="IPR011551">
    <property type="entry name" value="NTP_PyrPHydrolase_MazG"/>
</dbReference>
<keyword evidence="7" id="KW-1185">Reference proteome</keyword>
<dbReference type="GO" id="GO:0046081">
    <property type="term" value="P:dUTP catabolic process"/>
    <property type="evidence" value="ECO:0007669"/>
    <property type="project" value="TreeGrafter"/>
</dbReference>
<feature type="domain" description="NTP pyrophosphohydrolase MazG-like" evidence="5">
    <location>
        <begin position="44"/>
        <end position="120"/>
    </location>
</feature>
<name>I4AIZ6_BERLS</name>
<dbReference type="eggNOG" id="COG3956">
    <property type="taxonomic scope" value="Bacteria"/>
</dbReference>
<dbReference type="FunFam" id="1.10.287.1080:FF:000001">
    <property type="entry name" value="Nucleoside triphosphate pyrophosphohydrolase"/>
    <property type="match status" value="1"/>
</dbReference>
<dbReference type="SUPFAM" id="SSF101386">
    <property type="entry name" value="all-alpha NTP pyrophosphatases"/>
    <property type="match status" value="2"/>
</dbReference>
<dbReference type="GO" id="GO:0046052">
    <property type="term" value="P:UTP catabolic process"/>
    <property type="evidence" value="ECO:0007669"/>
    <property type="project" value="TreeGrafter"/>
</dbReference>
<evidence type="ECO:0000313" key="7">
    <source>
        <dbReference type="Proteomes" id="UP000006054"/>
    </source>
</evidence>
<dbReference type="Proteomes" id="UP000006054">
    <property type="component" value="Chromosome"/>
</dbReference>
<dbReference type="InterPro" id="IPR048011">
    <property type="entry name" value="NTP-PPase_MazG-like_C"/>
</dbReference>
<reference evidence="7" key="1">
    <citation type="submission" date="2012-06" db="EMBL/GenBank/DDBJ databases">
        <title>The complete genome of Flexibacter litoralis DSM 6794.</title>
        <authorList>
            <person name="Lucas S."/>
            <person name="Copeland A."/>
            <person name="Lapidus A."/>
            <person name="Glavina del Rio T."/>
            <person name="Dalin E."/>
            <person name="Tice H."/>
            <person name="Bruce D."/>
            <person name="Goodwin L."/>
            <person name="Pitluck S."/>
            <person name="Peters L."/>
            <person name="Ovchinnikova G."/>
            <person name="Lu M."/>
            <person name="Kyrpides N."/>
            <person name="Mavromatis K."/>
            <person name="Ivanova N."/>
            <person name="Brettin T."/>
            <person name="Detter J.C."/>
            <person name="Han C."/>
            <person name="Larimer F."/>
            <person name="Land M."/>
            <person name="Hauser L."/>
            <person name="Markowitz V."/>
            <person name="Cheng J.-F."/>
            <person name="Hugenholtz P."/>
            <person name="Woyke T."/>
            <person name="Wu D."/>
            <person name="Spring S."/>
            <person name="Lang E."/>
            <person name="Kopitz M."/>
            <person name="Brambilla E."/>
            <person name="Klenk H.-P."/>
            <person name="Eisen J.A."/>
        </authorList>
    </citation>
    <scope>NUCLEOTIDE SEQUENCE [LARGE SCALE GENOMIC DNA]</scope>
    <source>
        <strain evidence="7">ATCC 23117 / DSM 6794 / NBRC 15988 / NCIMB 1366 / Sio-4</strain>
    </source>
</reference>
<dbReference type="GO" id="GO:0047693">
    <property type="term" value="F:ATP diphosphatase activity"/>
    <property type="evidence" value="ECO:0007669"/>
    <property type="project" value="UniProtKB-EC"/>
</dbReference>
<organism evidence="6 7">
    <name type="scientific">Bernardetia litoralis (strain ATCC 23117 / DSM 6794 / NBRC 15988 / NCIMB 1366 / Fx l1 / Sio-4)</name>
    <name type="common">Flexibacter litoralis</name>
    <dbReference type="NCBI Taxonomy" id="880071"/>
    <lineage>
        <taxon>Bacteria</taxon>
        <taxon>Pseudomonadati</taxon>
        <taxon>Bacteroidota</taxon>
        <taxon>Cytophagia</taxon>
        <taxon>Cytophagales</taxon>
        <taxon>Bernardetiaceae</taxon>
        <taxon>Bernardetia</taxon>
    </lineage>
</organism>
<dbReference type="GO" id="GO:0006950">
    <property type="term" value="P:response to stress"/>
    <property type="evidence" value="ECO:0007669"/>
    <property type="project" value="UniProtKB-ARBA"/>
</dbReference>
<evidence type="ECO:0000313" key="6">
    <source>
        <dbReference type="EMBL" id="AFM03931.1"/>
    </source>
</evidence>
<dbReference type="PANTHER" id="PTHR30522:SF0">
    <property type="entry name" value="NUCLEOSIDE TRIPHOSPHATE PYROPHOSPHOHYDROLASE"/>
    <property type="match status" value="1"/>
</dbReference>
<evidence type="ECO:0000259" key="5">
    <source>
        <dbReference type="Pfam" id="PF03819"/>
    </source>
</evidence>
<sequence>MQKTKSESLLKRVKETQTEPTKAFQRLLFVMDDLRQNCPWDKKQTLESLRYLTIEEVYELSDAILSKDNRNGKQEIKKELGDVMLHLVFYSKIASETNDFDITDVLNSVCEKLIHRHPHIYSNIIAETEAEVKQNWERIKLEEKSSSDTKIKSLFEGVPKSMPALVKAIRIQQKARGVGFDWDKASDVWDKVKEEETELFEHIDTSDDTIHKVTNQEEAENEFGDLLFSMINYARFLGINPENALEKTNRKFISRFEFLETEAHKDGKKIENMTLAEMEAYWQKAKKNNQ</sequence>
<dbReference type="HOGENOM" id="CLU_038356_0_1_10"/>
<dbReference type="STRING" id="880071.Fleli_1509"/>
<dbReference type="CDD" id="cd11529">
    <property type="entry name" value="NTP-PPase_MazG_Cterm"/>
    <property type="match status" value="1"/>
</dbReference>
<dbReference type="InterPro" id="IPR048015">
    <property type="entry name" value="NTP-PPase_MazG-like_N"/>
</dbReference>
<dbReference type="EC" id="3.6.1.8" evidence="3"/>
<dbReference type="GO" id="GO:0046061">
    <property type="term" value="P:dATP catabolic process"/>
    <property type="evidence" value="ECO:0007669"/>
    <property type="project" value="TreeGrafter"/>
</dbReference>
<dbReference type="PANTHER" id="PTHR30522">
    <property type="entry name" value="NUCLEOSIDE TRIPHOSPHATE PYROPHOSPHOHYDROLASE"/>
    <property type="match status" value="1"/>
</dbReference>
<dbReference type="InterPro" id="IPR004518">
    <property type="entry name" value="MazG-like_dom"/>
</dbReference>
<dbReference type="Gene3D" id="1.10.287.1080">
    <property type="entry name" value="MazG-like"/>
    <property type="match status" value="2"/>
</dbReference>
<evidence type="ECO:0000256" key="1">
    <source>
        <dbReference type="ARBA" id="ARBA00052141"/>
    </source>
</evidence>
<dbReference type="GO" id="GO:0006203">
    <property type="term" value="P:dGTP catabolic process"/>
    <property type="evidence" value="ECO:0007669"/>
    <property type="project" value="TreeGrafter"/>
</dbReference>